<reference evidence="2" key="1">
    <citation type="journal article" date="2019" name="Int. J. Syst. Evol. Microbiol.">
        <title>The Global Catalogue of Microorganisms (GCM) 10K type strain sequencing project: providing services to taxonomists for standard genome sequencing and annotation.</title>
        <authorList>
            <consortium name="The Broad Institute Genomics Platform"/>
            <consortium name="The Broad Institute Genome Sequencing Center for Infectious Disease"/>
            <person name="Wu L."/>
            <person name="Ma J."/>
        </authorList>
    </citation>
    <scope>NUCLEOTIDE SEQUENCE [LARGE SCALE GENOMIC DNA]</scope>
    <source>
        <strain evidence="2">KCTC 22209</strain>
    </source>
</reference>
<dbReference type="RefSeq" id="WP_168128172.1">
    <property type="nucleotide sequence ID" value="NZ_JBHUPE010000006.1"/>
</dbReference>
<gene>
    <name evidence="1" type="ORF">ACFS6I_15480</name>
</gene>
<proteinExistence type="predicted"/>
<accession>A0ABW5YYD4</accession>
<organism evidence="1 2">
    <name type="scientific">Sphingobacterium anhuiense</name>
    <dbReference type="NCBI Taxonomy" id="493780"/>
    <lineage>
        <taxon>Bacteria</taxon>
        <taxon>Pseudomonadati</taxon>
        <taxon>Bacteroidota</taxon>
        <taxon>Sphingobacteriia</taxon>
        <taxon>Sphingobacteriales</taxon>
        <taxon>Sphingobacteriaceae</taxon>
        <taxon>Sphingobacterium</taxon>
    </lineage>
</organism>
<evidence type="ECO:0000313" key="2">
    <source>
        <dbReference type="Proteomes" id="UP001597509"/>
    </source>
</evidence>
<evidence type="ECO:0000313" key="1">
    <source>
        <dbReference type="EMBL" id="MFD2905341.1"/>
    </source>
</evidence>
<keyword evidence="2" id="KW-1185">Reference proteome</keyword>
<sequence length="270" mass="30209">MALIFKEGRPVVRLRAFRAIDDPKTCERFIEGHAHVLTAIGVKKVTSSKNDWMYNPAAFVLIVESLDGENVYGGARIHVSGGSQPLPIEEATGNMDAKIFDLVWDYAQEGTGEGCGLWNSREIAGYGIGSIFLTRAAIAIAPQIGIKSLFALCAPYTINLTKCVGYRLESGVGNNGTFYYPKLDLLATTMILDDVNNLELASEEDRKAILELRNRGNVVRIEELRSKEIEIHYMLQLDNMDRWNLSEVIKQMSKQKTNNDFFDENNLNIL</sequence>
<protein>
    <recommendedName>
        <fullName evidence="3">N-acetyltransferase domain-containing protein</fullName>
    </recommendedName>
</protein>
<dbReference type="Proteomes" id="UP001597509">
    <property type="component" value="Unassembled WGS sequence"/>
</dbReference>
<comment type="caution">
    <text evidence="1">The sequence shown here is derived from an EMBL/GenBank/DDBJ whole genome shotgun (WGS) entry which is preliminary data.</text>
</comment>
<name>A0ABW5YYD4_9SPHI</name>
<dbReference type="EMBL" id="JBHUPE010000006">
    <property type="protein sequence ID" value="MFD2905341.1"/>
    <property type="molecule type" value="Genomic_DNA"/>
</dbReference>
<evidence type="ECO:0008006" key="3">
    <source>
        <dbReference type="Google" id="ProtNLM"/>
    </source>
</evidence>